<comment type="caution">
    <text evidence="1">The sequence shown here is derived from an EMBL/GenBank/DDBJ whole genome shotgun (WGS) entry which is preliminary data.</text>
</comment>
<dbReference type="EMBL" id="BCMM01000008">
    <property type="protein sequence ID" value="GAQ61891.1"/>
    <property type="molecule type" value="Genomic_DNA"/>
</dbReference>
<reference evidence="2" key="1">
    <citation type="submission" date="2015-11" db="EMBL/GenBank/DDBJ databases">
        <authorList>
            <consortium name="Cross-ministerial Strategic Innovation Promotion Program (SIP) consortium"/>
            <person name="Tomihama T."/>
            <person name="Ikenaga M."/>
            <person name="Sakai M."/>
            <person name="Okubo T."/>
            <person name="Ikeda S."/>
        </authorList>
    </citation>
    <scope>NUCLEOTIDE SEQUENCE [LARGE SCALE GENOMIC DNA]</scope>
    <source>
        <strain evidence="2">S58</strain>
    </source>
</reference>
<dbReference type="RefSeq" id="WP_199845419.1">
    <property type="nucleotide sequence ID" value="NZ_BCMM01000008.1"/>
</dbReference>
<name>A0A100JLT5_STRSC</name>
<gene>
    <name evidence="1" type="ORF">SsS58_02245</name>
</gene>
<dbReference type="AlphaFoldDB" id="A0A100JLT5"/>
<sequence>MITAAAGTNVALVFAAGAALDTPTVTIAPTAGGAAVIGPTAAGLGVAGSTYTYVWQVSSAQAQASYTATLAGTSGGDPVEVEVEVYVTSLPLYASLAQLKDLFTITDTDRDSVLVDKLAAASRSIDTTTDRRFYLDAAATARVINPARRVVQDDDGWRLLVADIGDLDGLVVEAGRAGAWTDITSSVEAEPTDAIEEGKAVTSLLRIGGTWPTGAGRRVRVTARWGWPAVPQGVHEATLILAARLFKRKDSPEGVLGSSEWGVIRLSRTDPDVYEQIKSYIRPGLA</sequence>
<proteinExistence type="predicted"/>
<dbReference type="Proteomes" id="UP000067448">
    <property type="component" value="Unassembled WGS sequence"/>
</dbReference>
<protein>
    <submittedName>
        <fullName evidence="1">Uncharacterized protein</fullName>
    </submittedName>
</protein>
<evidence type="ECO:0000313" key="1">
    <source>
        <dbReference type="EMBL" id="GAQ61891.1"/>
    </source>
</evidence>
<reference evidence="1 2" key="2">
    <citation type="journal article" date="2016" name="Genome Announc.">
        <title>Draft Genome Sequences of Streptomyces scabiei S58, Streptomyces turgidiscabies T45, and Streptomyces acidiscabies a10, the Pathogens of Potato Common Scab, Isolated in Japan.</title>
        <authorList>
            <person name="Tomihama T."/>
            <person name="Nishi Y."/>
            <person name="Sakai M."/>
            <person name="Ikenaga M."/>
            <person name="Okubo T."/>
            <person name="Ikeda S."/>
        </authorList>
    </citation>
    <scope>NUCLEOTIDE SEQUENCE [LARGE SCALE GENOMIC DNA]</scope>
    <source>
        <strain evidence="1 2">S58</strain>
    </source>
</reference>
<evidence type="ECO:0000313" key="2">
    <source>
        <dbReference type="Proteomes" id="UP000067448"/>
    </source>
</evidence>
<organism evidence="1 2">
    <name type="scientific">Streptomyces scabiei</name>
    <dbReference type="NCBI Taxonomy" id="1930"/>
    <lineage>
        <taxon>Bacteria</taxon>
        <taxon>Bacillati</taxon>
        <taxon>Actinomycetota</taxon>
        <taxon>Actinomycetes</taxon>
        <taxon>Kitasatosporales</taxon>
        <taxon>Streptomycetaceae</taxon>
        <taxon>Streptomyces</taxon>
    </lineage>
</organism>
<reference evidence="2" key="3">
    <citation type="submission" date="2016-02" db="EMBL/GenBank/DDBJ databases">
        <title>Draft genome of pathogenic Streptomyces sp. in Japan.</title>
        <authorList>
            <person name="Tomihama T."/>
            <person name="Ikenaga M."/>
            <person name="Sakai M."/>
            <person name="Okubo T."/>
            <person name="Ikeda S."/>
        </authorList>
    </citation>
    <scope>NUCLEOTIDE SEQUENCE [LARGE SCALE GENOMIC DNA]</scope>
    <source>
        <strain evidence="2">S58</strain>
    </source>
</reference>
<dbReference type="Gene3D" id="1.10.3230.30">
    <property type="entry name" value="Phage gp6-like head-tail connector protein"/>
    <property type="match status" value="1"/>
</dbReference>
<accession>A0A100JLT5</accession>